<feature type="region of interest" description="Disordered" evidence="1">
    <location>
        <begin position="1"/>
        <end position="85"/>
    </location>
</feature>
<dbReference type="RefSeq" id="WP_184867482.1">
    <property type="nucleotide sequence ID" value="NZ_JACHIR010000001.1"/>
</dbReference>
<sequence>MDEQSIEPSRAQKTPEDPIAEPPRYDAPADQLPQTTPVVDQSQPTTPVADLPATVWQPATDVPQPATEPANPWQATGAPQASYAPPADWHPAAPVADLPRSHWQPENQQTVAMQAGEPVPVANLPQAPWQPGGQVPPVGALPQQTWPQPEPWHPPLLVDAGLPPGWHAPLRTDLVPVAPRKRRSKRMILTAAAVVVLLVAGVTTWLVWPPDRSPFEQAVVGLAAQPVVDYTSTLPDGTEFDGRVTSQGDAVGWLTGDVVDHVKFPFIIVNGKMFVRLDGSLLPYGASTGIDAAELKDRWVTGDVGDLTSLMKQEVTPKAIADKLRDEVARTEKLPTPSDDGTTINGVPVLRGDTPDGTLYVAKQQPYRVVRWIDKNTKKGASAFADPGRKLQLNGARAAYTGLGTADFKPMTADGYDKTYDELETDVGQLGNAIDTTVVLNHTGVDMTNDFDQCEQAGCQVTVHFTVTTMPGSTPPAEVPATMTADVTINDVPAGSCTTTDKVPSSGAATMGCVDKDMHAGFQQANDKARQDAEAKAGDALYVSWWLAAKVKVHAFVAATVDVAAEGKRLESFRPDHACGWSEKGGSGRTPVNLYDKFAARLDTARYPDFEIHVYQDGQAYGDFGPNGWFAKNGVAVPADPPAKLQQMLKDAAVAFMKSAGTLKDGDSTDGDKWKRPAPKC</sequence>
<keyword evidence="4" id="KW-1185">Reference proteome</keyword>
<dbReference type="Proteomes" id="UP000585638">
    <property type="component" value="Unassembled WGS sequence"/>
</dbReference>
<comment type="caution">
    <text evidence="3">The sequence shown here is derived from an EMBL/GenBank/DDBJ whole genome shotgun (WGS) entry which is preliminary data.</text>
</comment>
<evidence type="ECO:0000313" key="3">
    <source>
        <dbReference type="EMBL" id="MBB5895729.1"/>
    </source>
</evidence>
<keyword evidence="2" id="KW-0472">Membrane</keyword>
<dbReference type="AlphaFoldDB" id="A0A7W9KPS9"/>
<feature type="compositionally biased region" description="Polar residues" evidence="1">
    <location>
        <begin position="32"/>
        <end position="46"/>
    </location>
</feature>
<evidence type="ECO:0000313" key="4">
    <source>
        <dbReference type="Proteomes" id="UP000585638"/>
    </source>
</evidence>
<keyword evidence="2" id="KW-0812">Transmembrane</keyword>
<accession>A0A7W9KPS9</accession>
<evidence type="ECO:0000256" key="2">
    <source>
        <dbReference type="SAM" id="Phobius"/>
    </source>
</evidence>
<feature type="transmembrane region" description="Helical" evidence="2">
    <location>
        <begin position="188"/>
        <end position="208"/>
    </location>
</feature>
<name>A0A7W9KPS9_9PSEU</name>
<keyword evidence="2" id="KW-1133">Transmembrane helix</keyword>
<reference evidence="3 4" key="1">
    <citation type="submission" date="2020-08" db="EMBL/GenBank/DDBJ databases">
        <title>Sequencing the genomes of 1000 actinobacteria strains.</title>
        <authorList>
            <person name="Klenk H.-P."/>
        </authorList>
    </citation>
    <scope>NUCLEOTIDE SEQUENCE [LARGE SCALE GENOMIC DNA]</scope>
    <source>
        <strain evidence="3 4">DSM 43851</strain>
    </source>
</reference>
<evidence type="ECO:0000256" key="1">
    <source>
        <dbReference type="SAM" id="MobiDB-lite"/>
    </source>
</evidence>
<protein>
    <submittedName>
        <fullName evidence="3">Uncharacterized protein</fullName>
    </submittedName>
</protein>
<proteinExistence type="predicted"/>
<dbReference type="EMBL" id="JACHIR010000001">
    <property type="protein sequence ID" value="MBB5895729.1"/>
    <property type="molecule type" value="Genomic_DNA"/>
</dbReference>
<gene>
    <name evidence="3" type="ORF">BJ998_006925</name>
</gene>
<organism evidence="3 4">
    <name type="scientific">Kutzneria kofuensis</name>
    <dbReference type="NCBI Taxonomy" id="103725"/>
    <lineage>
        <taxon>Bacteria</taxon>
        <taxon>Bacillati</taxon>
        <taxon>Actinomycetota</taxon>
        <taxon>Actinomycetes</taxon>
        <taxon>Pseudonocardiales</taxon>
        <taxon>Pseudonocardiaceae</taxon>
        <taxon>Kutzneria</taxon>
    </lineage>
</organism>